<dbReference type="EMBL" id="AP029170">
    <property type="protein sequence ID" value="BFD46310.1"/>
    <property type="molecule type" value="Genomic_DNA"/>
</dbReference>
<accession>A0AAT9G8Z8</accession>
<gene>
    <name evidence="1" type="ORF">DMENIID0002_09560</name>
</gene>
<dbReference type="InterPro" id="IPR043519">
    <property type="entry name" value="NT_sf"/>
</dbReference>
<dbReference type="AlphaFoldDB" id="A0AAT9G8Z8"/>
<organism evidence="1">
    <name type="scientific">Candidatus Tisiphia endosymbiont of Sergentomyia squamirostris</name>
    <dbReference type="NCBI Taxonomy" id="3113639"/>
    <lineage>
        <taxon>Bacteria</taxon>
        <taxon>Pseudomonadati</taxon>
        <taxon>Pseudomonadota</taxon>
        <taxon>Alphaproteobacteria</taxon>
        <taxon>Rickettsiales</taxon>
        <taxon>Rickettsiaceae</taxon>
        <taxon>Rickettsieae</taxon>
        <taxon>Candidatus Tisiphia</taxon>
    </lineage>
</organism>
<sequence>MKTTLPSRSLVIKEKLDNIVKEILYVGKSKIAMIILFGSYARGDWVEDIEKVGDISQLLPLEVGVCYRTAQSGLILLILTCKTG</sequence>
<dbReference type="SUPFAM" id="SSF81301">
    <property type="entry name" value="Nucleotidyltransferase"/>
    <property type="match status" value="1"/>
</dbReference>
<name>A0AAT9G8Z8_9RICK</name>
<dbReference type="CDD" id="cd05403">
    <property type="entry name" value="NT_KNTase_like"/>
    <property type="match status" value="1"/>
</dbReference>
<evidence type="ECO:0000313" key="1">
    <source>
        <dbReference type="EMBL" id="BFD46310.1"/>
    </source>
</evidence>
<protein>
    <recommendedName>
        <fullName evidence="2">Nucleotidyltransferase domain protein</fullName>
    </recommendedName>
</protein>
<evidence type="ECO:0008006" key="2">
    <source>
        <dbReference type="Google" id="ProtNLM"/>
    </source>
</evidence>
<proteinExistence type="predicted"/>
<reference evidence="1" key="1">
    <citation type="submission" date="2024-01" db="EMBL/GenBank/DDBJ databases">
        <title>Sequencing the genomes of a sandfly, Sergentomyia squamirostris, and its two endosymbionts.</title>
        <authorList>
            <person name="Itokawa K."/>
            <person name="Sanjoba C."/>
        </authorList>
    </citation>
    <scope>NUCLEOTIDE SEQUENCE</scope>
    <source>
        <strain evidence="1">RiSSQ</strain>
    </source>
</reference>
<dbReference type="Gene3D" id="3.30.460.10">
    <property type="entry name" value="Beta Polymerase, domain 2"/>
    <property type="match status" value="1"/>
</dbReference>